<keyword evidence="3" id="KW-1185">Reference proteome</keyword>
<reference evidence="3" key="1">
    <citation type="journal article" date="2019" name="Int. J. Syst. Evol. Microbiol.">
        <title>The Global Catalogue of Microorganisms (GCM) 10K type strain sequencing project: providing services to taxonomists for standard genome sequencing and annotation.</title>
        <authorList>
            <consortium name="The Broad Institute Genomics Platform"/>
            <consortium name="The Broad Institute Genome Sequencing Center for Infectious Disease"/>
            <person name="Wu L."/>
            <person name="Ma J."/>
        </authorList>
    </citation>
    <scope>NUCLEOTIDE SEQUENCE [LARGE SCALE GENOMIC DNA]</scope>
    <source>
        <strain evidence="3">IBRC-M 10906</strain>
    </source>
</reference>
<dbReference type="EMBL" id="JBHUOF010000001">
    <property type="protein sequence ID" value="MFD2798100.1"/>
    <property type="molecule type" value="Genomic_DNA"/>
</dbReference>
<sequence length="140" mass="16105">MSWLDAATDRSAKRWLSRLGDDLRSGWRALAQPVLRQHFDQHLEQVTEHIRDQEALVERAVPVTPLVLIAGHAFDVRRQALREGWQPPRSESDWTPDEWFGLRLLACYELASREPHGPKPPRRQSDWSSIVGLIRGSRPG</sequence>
<organism evidence="2 3">
    <name type="scientific">Prauserella oleivorans</name>
    <dbReference type="NCBI Taxonomy" id="1478153"/>
    <lineage>
        <taxon>Bacteria</taxon>
        <taxon>Bacillati</taxon>
        <taxon>Actinomycetota</taxon>
        <taxon>Actinomycetes</taxon>
        <taxon>Pseudonocardiales</taxon>
        <taxon>Pseudonocardiaceae</taxon>
        <taxon>Prauserella</taxon>
    </lineage>
</organism>
<dbReference type="Pfam" id="PF19939">
    <property type="entry name" value="DUF6401"/>
    <property type="match status" value="1"/>
</dbReference>
<name>A0ABW5W6C3_9PSEU</name>
<proteinExistence type="predicted"/>
<evidence type="ECO:0000313" key="2">
    <source>
        <dbReference type="EMBL" id="MFD2798100.1"/>
    </source>
</evidence>
<accession>A0ABW5W6C3</accession>
<dbReference type="Proteomes" id="UP001597478">
    <property type="component" value="Unassembled WGS sequence"/>
</dbReference>
<dbReference type="InterPro" id="IPR045647">
    <property type="entry name" value="DUF6401"/>
</dbReference>
<protein>
    <submittedName>
        <fullName evidence="2">DUF6401 family natural product biosynthesis protein</fullName>
    </submittedName>
</protein>
<comment type="caution">
    <text evidence="2">The sequence shown here is derived from an EMBL/GenBank/DDBJ whole genome shotgun (WGS) entry which is preliminary data.</text>
</comment>
<dbReference type="RefSeq" id="WP_377387765.1">
    <property type="nucleotide sequence ID" value="NZ_JBHSAN010000008.1"/>
</dbReference>
<evidence type="ECO:0000256" key="1">
    <source>
        <dbReference type="SAM" id="MobiDB-lite"/>
    </source>
</evidence>
<evidence type="ECO:0000313" key="3">
    <source>
        <dbReference type="Proteomes" id="UP001597478"/>
    </source>
</evidence>
<feature type="region of interest" description="Disordered" evidence="1">
    <location>
        <begin position="113"/>
        <end position="140"/>
    </location>
</feature>
<gene>
    <name evidence="2" type="ORF">ACFS2C_01675</name>
</gene>